<evidence type="ECO:0000313" key="2">
    <source>
        <dbReference type="EMBL" id="MDP8591093.1"/>
    </source>
</evidence>
<dbReference type="GeneID" id="66496812"/>
<feature type="domain" description="CAT RNA-binding" evidence="1">
    <location>
        <begin position="24"/>
        <end position="73"/>
    </location>
</feature>
<dbReference type="RefSeq" id="WP_016628078.1">
    <property type="nucleotide sequence ID" value="NZ_CP079880.1"/>
</dbReference>
<organism evidence="2 3">
    <name type="scientific">Enterococcus lactis</name>
    <dbReference type="NCBI Taxonomy" id="357441"/>
    <lineage>
        <taxon>Bacteria</taxon>
        <taxon>Bacillati</taxon>
        <taxon>Bacillota</taxon>
        <taxon>Bacilli</taxon>
        <taxon>Lactobacillales</taxon>
        <taxon>Enterococcaceae</taxon>
        <taxon>Enterococcus</taxon>
    </lineage>
</organism>
<reference evidence="2 3" key="1">
    <citation type="submission" date="2023-08" db="EMBL/GenBank/DDBJ databases">
        <title>Whole genome sequencing of Enterococcus.</title>
        <authorList>
            <person name="Kaptchouang Tchatchouang C.D."/>
            <person name="Ateba C.N."/>
        </authorList>
    </citation>
    <scope>NUCLEOTIDE SEQUENCE [LARGE SCALE GENOMIC DNA]</scope>
    <source>
        <strain evidence="2 3">ENT3_CNKT_NWU</strain>
    </source>
</reference>
<dbReference type="Proteomes" id="UP001238215">
    <property type="component" value="Unassembled WGS sequence"/>
</dbReference>
<accession>A0AAJ1SPA0</accession>
<sequence length="73" mass="8354">MRILLWKQILFGCFLSLKGEEQPMQVIAILNHNAIIAKSEEGEWVLIKKGIGFGRKIGDPINERDVESVYQKI</sequence>
<evidence type="ECO:0000259" key="1">
    <source>
        <dbReference type="SMART" id="SM01061"/>
    </source>
</evidence>
<gene>
    <name evidence="2" type="ORF">RAN64_14065</name>
</gene>
<protein>
    <submittedName>
        <fullName evidence="2">CAT RNA binding domain-containing protein</fullName>
    </submittedName>
</protein>
<name>A0AAJ1SPA0_9ENTE</name>
<dbReference type="Gene3D" id="2.30.24.10">
    <property type="entry name" value="CAT RNA-binding domain"/>
    <property type="match status" value="1"/>
</dbReference>
<dbReference type="InterPro" id="IPR036650">
    <property type="entry name" value="CAT_RNA-bd_dom_sf"/>
</dbReference>
<proteinExistence type="predicted"/>
<dbReference type="AlphaFoldDB" id="A0AAJ1SPA0"/>
<dbReference type="Pfam" id="PF03123">
    <property type="entry name" value="CAT_RBD"/>
    <property type="match status" value="1"/>
</dbReference>
<dbReference type="InterPro" id="IPR004341">
    <property type="entry name" value="CAT_RNA-bd_dom"/>
</dbReference>
<evidence type="ECO:0000313" key="3">
    <source>
        <dbReference type="Proteomes" id="UP001238215"/>
    </source>
</evidence>
<comment type="caution">
    <text evidence="2">The sequence shown here is derived from an EMBL/GenBank/DDBJ whole genome shotgun (WGS) entry which is preliminary data.</text>
</comment>
<dbReference type="GO" id="GO:0003723">
    <property type="term" value="F:RNA binding"/>
    <property type="evidence" value="ECO:0007669"/>
    <property type="project" value="InterPro"/>
</dbReference>
<keyword evidence="3" id="KW-1185">Reference proteome</keyword>
<dbReference type="EMBL" id="JAVBZS010000094">
    <property type="protein sequence ID" value="MDP8591093.1"/>
    <property type="molecule type" value="Genomic_DNA"/>
</dbReference>
<dbReference type="SMART" id="SM01061">
    <property type="entry name" value="CAT_RBD"/>
    <property type="match status" value="1"/>
</dbReference>
<dbReference type="SUPFAM" id="SSF50151">
    <property type="entry name" value="SacY-like RNA-binding domain"/>
    <property type="match status" value="1"/>
</dbReference>